<keyword evidence="4" id="KW-1185">Reference proteome</keyword>
<dbReference type="InterPro" id="IPR043502">
    <property type="entry name" value="DNA/RNA_pol_sf"/>
</dbReference>
<dbReference type="OrthoDB" id="443221at2759"/>
<organism evidence="3 4">
    <name type="scientific">Symbiodinium necroappetens</name>
    <dbReference type="NCBI Taxonomy" id="1628268"/>
    <lineage>
        <taxon>Eukaryota</taxon>
        <taxon>Sar</taxon>
        <taxon>Alveolata</taxon>
        <taxon>Dinophyceae</taxon>
        <taxon>Suessiales</taxon>
        <taxon>Symbiodiniaceae</taxon>
        <taxon>Symbiodinium</taxon>
    </lineage>
</organism>
<evidence type="ECO:0000256" key="1">
    <source>
        <dbReference type="SAM" id="MobiDB-lite"/>
    </source>
</evidence>
<sequence>MSAFLGCNYSELVVDANTYQFDRCWNGRDTLDNVKDGEEILLAECNGISCRPRPDLAVLTLPFLSQLRKSTSLLRHATRYFTGKEMKVVIHIRRGDEVPPNPAAKMVNNLHYASDALYLDFLRMFHERVQNVDVHIISTTEDGFPSQNFDVYRNLGVQVHLDGDIVDDWAHMAQADLLLIAPSTYSWAAGLLNEKCVAIFNFFAYPIVSDWIELSADLHEFKDVESVAKIPGEENSHTTRYSAIRKRAYRRARRRAEQNGGTYYRGKWMSASALGTHSSATRQQDGPPKRWLDAAAGAKRTARLRVRCYNLGGVNAPVYDHLHFWLTTTCTDDIVILQELHWGCGRTEATWTVPGWSLVISADPLQRYAGVGVAISHRVAVVRRVQAMRQASRTARIQWFEEHIQEAEHAAQRSDIGPKEEFSEILQHFRAAFDGPVAECPAGQARLLFEAIELGQAISGLKRGKAVPQTSAPAEIWQLCPEAYADRLACILNATGEQPLGLQDPSSKIVAMAVRERLQSIVQEFVMSKPQYAYITGKSIDGAIARVVQHCAYVREQMKCAVPTVHDRRARKTVKACCGGAMLSLDLSRAFDEVPRESLSAALDHAKVPPELRDLIIALHVQCVYKVTHKGQTGVFPMRKGVRQGCALSPLLFTLFTCHIYDVLASRTSHTWAQQAITLFADDSHFTWIINHVDDLRFLVRSVRATFQTFREFGMQLNMDKSRFVVKLQGGAAKRWLKELQDVLAVASSNSNLRSADAQAGVLAAQDYVAGGCPKCKKDVETSQTTREPEVVSVSPGRHLRHCVVLYQEALEEARAKTAREELRQVMGAPSSDQQMLAHAAEKEQAEEERRPKWASKGGKGQSQDGWYQGSWGSGSKQWPHAQQEAKNAQPPQLDQATQDLMSNMVRAMLRHEAEIQRLKQDLGYMVFIDTSGLGCLSVLHQVAENWQEQYTKGTVTSPLRLVMFMALLETLRATAEATLADGEKVQRCQNVGWTVEGDQALNPKWVYHSWDPAEKKQVVAADQPLSHADAMRLIDQLMLHIPREGVLKNFKTTRRMNAKGNPTDQAAEAVLYGHHLLRVDATDGALERRCLGVNLGTSLLWQFAGEFLQGFLAVAQPDACAGGDLGIPLFLHLPGATVTLPVFTDAGNACTRLEQFRVVAAVFHQGQSTTYQAIVGKPEAEQWVPYICDDNRKPRKAQRRDLDIVDHNAYLVGQKSVPECVGSSAGRGLGRSMSVLTLELPGHLHYAALEEMLLLQALANLSVEGKPMASFLSMCTRNEIVCAAQHMLTGQQREQFLIYAEQLACAICAETIVALPPPTLETPPTMSRAERLARLFLQEGSASLWSAVREVVRDLGYAEDMRAISSGYIFRLINQLILSTLSTHAWTSISVNMNCGTEDGQLWVENTAGDMYMEHHKEGLIRGSSMASDDAAVVVGSSVTASAQVPLAVAAAQGVLTGPGSTRQGVNFWTDRRGQALHRGRDHGGASDVTDETMPDAPLPPSSSSSMNGGLASSTAPAAPAWRRRRHRRVNAARQGTDGLFACTTPGCTRHYKYGQHRHCCGWCSIGAHTDRCDHAWQKVQMKQWRGSISVCATEGCGRTAGQSHIHCCTQCAWSRGGQHTTHCQERKAVVLRRMRTSGVATSLTEIPYGASVEAVDGTTGTEGNENAQRTDTTRAYSSHCPLIIEVSDEDDGAQMDLNLIPPQSGATAEERGSVCGQSATNTVAVEVGSFYDLNDLD</sequence>
<comment type="caution">
    <text evidence="3">The sequence shown here is derived from an EMBL/GenBank/DDBJ whole genome shotgun (WGS) entry which is preliminary data.</text>
</comment>
<dbReference type="SUPFAM" id="SSF56219">
    <property type="entry name" value="DNase I-like"/>
    <property type="match status" value="1"/>
</dbReference>
<dbReference type="SUPFAM" id="SSF56672">
    <property type="entry name" value="DNA/RNA polymerases"/>
    <property type="match status" value="1"/>
</dbReference>
<dbReference type="InterPro" id="IPR036691">
    <property type="entry name" value="Endo/exonu/phosph_ase_sf"/>
</dbReference>
<feature type="compositionally biased region" description="Basic and acidic residues" evidence="1">
    <location>
        <begin position="840"/>
        <end position="852"/>
    </location>
</feature>
<protein>
    <recommendedName>
        <fullName evidence="2">Reverse transcriptase domain-containing protein</fullName>
    </recommendedName>
</protein>
<evidence type="ECO:0000259" key="2">
    <source>
        <dbReference type="PROSITE" id="PS50878"/>
    </source>
</evidence>
<feature type="region of interest" description="Disordered" evidence="1">
    <location>
        <begin position="826"/>
        <end position="893"/>
    </location>
</feature>
<evidence type="ECO:0000313" key="3">
    <source>
        <dbReference type="EMBL" id="CAE7287483.1"/>
    </source>
</evidence>
<dbReference type="EMBL" id="CAJNJA010012065">
    <property type="protein sequence ID" value="CAE7287483.1"/>
    <property type="molecule type" value="Genomic_DNA"/>
</dbReference>
<dbReference type="Pfam" id="PF00078">
    <property type="entry name" value="RVT_1"/>
    <property type="match status" value="1"/>
</dbReference>
<dbReference type="PANTHER" id="PTHR19446">
    <property type="entry name" value="REVERSE TRANSCRIPTASES"/>
    <property type="match status" value="1"/>
</dbReference>
<feature type="region of interest" description="Disordered" evidence="1">
    <location>
        <begin position="1478"/>
        <end position="1525"/>
    </location>
</feature>
<dbReference type="Proteomes" id="UP000601435">
    <property type="component" value="Unassembled WGS sequence"/>
</dbReference>
<name>A0A812N3R8_9DINO</name>
<feature type="domain" description="Reverse transcriptase" evidence="2">
    <location>
        <begin position="516"/>
        <end position="741"/>
    </location>
</feature>
<gene>
    <name evidence="3" type="ORF">SNEC2469_LOCUS7028</name>
</gene>
<proteinExistence type="predicted"/>
<accession>A0A812N3R8</accession>
<dbReference type="PROSITE" id="PS50878">
    <property type="entry name" value="RT_POL"/>
    <property type="match status" value="1"/>
</dbReference>
<feature type="compositionally biased region" description="Low complexity" evidence="1">
    <location>
        <begin position="1503"/>
        <end position="1522"/>
    </location>
</feature>
<dbReference type="InterPro" id="IPR000477">
    <property type="entry name" value="RT_dom"/>
</dbReference>
<evidence type="ECO:0000313" key="4">
    <source>
        <dbReference type="Proteomes" id="UP000601435"/>
    </source>
</evidence>
<reference evidence="3" key="1">
    <citation type="submission" date="2021-02" db="EMBL/GenBank/DDBJ databases">
        <authorList>
            <person name="Dougan E. K."/>
            <person name="Rhodes N."/>
            <person name="Thang M."/>
            <person name="Chan C."/>
        </authorList>
    </citation>
    <scope>NUCLEOTIDE SEQUENCE</scope>
</reference>